<evidence type="ECO:0000256" key="3">
    <source>
        <dbReference type="ARBA" id="ARBA00023014"/>
    </source>
</evidence>
<keyword evidence="1" id="KW-0479">Metal-binding</keyword>
<dbReference type="eggNOG" id="COG1533">
    <property type="taxonomic scope" value="Bacteria"/>
</dbReference>
<protein>
    <submittedName>
        <fullName evidence="4">Uncharacterized protein</fullName>
    </submittedName>
</protein>
<reference evidence="4 5" key="1">
    <citation type="submission" date="2011-08" db="EMBL/GenBank/DDBJ databases">
        <title>The Genome Sequence of Alistipes indistinctus YIT 12060.</title>
        <authorList>
            <consortium name="The Broad Institute Genome Sequencing Platform"/>
            <person name="Earl A."/>
            <person name="Ward D."/>
            <person name="Feldgarden M."/>
            <person name="Gevers D."/>
            <person name="Morotomi M."/>
            <person name="Young S.K."/>
            <person name="Zeng Q."/>
            <person name="Gargeya S."/>
            <person name="Fitzgerald M."/>
            <person name="Haas B."/>
            <person name="Abouelleil A."/>
            <person name="Alvarado L."/>
            <person name="Arachchi H.M."/>
            <person name="Berlin A."/>
            <person name="Brown A."/>
            <person name="Chapman S.B."/>
            <person name="Chen Z."/>
            <person name="Dunbar C."/>
            <person name="Freedman E."/>
            <person name="Gearin G."/>
            <person name="Gellesch M."/>
            <person name="Goldberg J."/>
            <person name="Griggs A."/>
            <person name="Gujja S."/>
            <person name="Heiman D."/>
            <person name="Howarth C."/>
            <person name="Larson L."/>
            <person name="Lui A."/>
            <person name="MacDonald P.J.P."/>
            <person name="Montmayeur A."/>
            <person name="Murphy C."/>
            <person name="Neiman D."/>
            <person name="Pearson M."/>
            <person name="Priest M."/>
            <person name="Roberts A."/>
            <person name="Saif S."/>
            <person name="Shea T."/>
            <person name="Shenoy N."/>
            <person name="Sisk P."/>
            <person name="Stolte C."/>
            <person name="Sykes S."/>
            <person name="Wortman J."/>
            <person name="Nusbaum C."/>
            <person name="Birren B."/>
        </authorList>
    </citation>
    <scope>NUCLEOTIDE SEQUENCE [LARGE SCALE GENOMIC DNA]</scope>
    <source>
        <strain evidence="4 5">YIT 12060</strain>
    </source>
</reference>
<dbReference type="PANTHER" id="PTHR43432:SF3">
    <property type="entry name" value="SLR0285 PROTEIN"/>
    <property type="match status" value="1"/>
</dbReference>
<gene>
    <name evidence="4" type="ORF">HMPREF9450_01960</name>
</gene>
<evidence type="ECO:0000256" key="2">
    <source>
        <dbReference type="ARBA" id="ARBA00023004"/>
    </source>
</evidence>
<accession>G5HBE5</accession>
<dbReference type="AlphaFoldDB" id="G5HBE5"/>
<name>G5HBE5_9BACT</name>
<dbReference type="HOGENOM" id="CLU_1954964_0_0_10"/>
<dbReference type="GO" id="GO:0051536">
    <property type="term" value="F:iron-sulfur cluster binding"/>
    <property type="evidence" value="ECO:0007669"/>
    <property type="project" value="UniProtKB-KW"/>
</dbReference>
<proteinExistence type="predicted"/>
<dbReference type="Proteomes" id="UP000006008">
    <property type="component" value="Unassembled WGS sequence"/>
</dbReference>
<dbReference type="Gene3D" id="3.80.30.30">
    <property type="match status" value="1"/>
</dbReference>
<comment type="caution">
    <text evidence="4">The sequence shown here is derived from an EMBL/GenBank/DDBJ whole genome shotgun (WGS) entry which is preliminary data.</text>
</comment>
<dbReference type="InterPro" id="IPR040086">
    <property type="entry name" value="MJ0683-like"/>
</dbReference>
<sequence length="128" mass="14449">MTDCLQPAELDYKETYEAIKALNDRSVHYLIVTKSSLVADDRYVGIMNPDLAHIQISITSCDDHVASQYEMASPPSQRIKAVEKLQRLGFDVCVRLSPFIPNLIGTATDRINHIQCEKVLIEFLRVNA</sequence>
<dbReference type="EMBL" id="ADLD01000013">
    <property type="protein sequence ID" value="EHB91911.1"/>
    <property type="molecule type" value="Genomic_DNA"/>
</dbReference>
<evidence type="ECO:0000313" key="4">
    <source>
        <dbReference type="EMBL" id="EHB91911.1"/>
    </source>
</evidence>
<keyword evidence="3" id="KW-0411">Iron-sulfur</keyword>
<evidence type="ECO:0000313" key="5">
    <source>
        <dbReference type="Proteomes" id="UP000006008"/>
    </source>
</evidence>
<dbReference type="GO" id="GO:0046872">
    <property type="term" value="F:metal ion binding"/>
    <property type="evidence" value="ECO:0007669"/>
    <property type="project" value="UniProtKB-KW"/>
</dbReference>
<dbReference type="PANTHER" id="PTHR43432">
    <property type="entry name" value="SLR0285 PROTEIN"/>
    <property type="match status" value="1"/>
</dbReference>
<evidence type="ECO:0000256" key="1">
    <source>
        <dbReference type="ARBA" id="ARBA00022723"/>
    </source>
</evidence>
<organism evidence="4 5">
    <name type="scientific">Alistipes indistinctus YIT 12060</name>
    <dbReference type="NCBI Taxonomy" id="742725"/>
    <lineage>
        <taxon>Bacteria</taxon>
        <taxon>Pseudomonadati</taxon>
        <taxon>Bacteroidota</taxon>
        <taxon>Bacteroidia</taxon>
        <taxon>Bacteroidales</taxon>
        <taxon>Rikenellaceae</taxon>
        <taxon>Alistipes</taxon>
    </lineage>
</organism>
<dbReference type="STRING" id="742725.HMPREF9450_01960"/>
<keyword evidence="2" id="KW-0408">Iron</keyword>
<keyword evidence="5" id="KW-1185">Reference proteome</keyword>